<dbReference type="GO" id="GO:0003700">
    <property type="term" value="F:DNA-binding transcription factor activity"/>
    <property type="evidence" value="ECO:0007669"/>
    <property type="project" value="InterPro"/>
</dbReference>
<proteinExistence type="predicted"/>
<dbReference type="PROSITE" id="PS50949">
    <property type="entry name" value="HTH_GNTR"/>
    <property type="match status" value="1"/>
</dbReference>
<feature type="domain" description="HTH gntR-type" evidence="4">
    <location>
        <begin position="12"/>
        <end position="80"/>
    </location>
</feature>
<dbReference type="SMART" id="SM00345">
    <property type="entry name" value="HTH_GNTR"/>
    <property type="match status" value="1"/>
</dbReference>
<dbReference type="GO" id="GO:0003677">
    <property type="term" value="F:DNA binding"/>
    <property type="evidence" value="ECO:0007669"/>
    <property type="project" value="UniProtKB-KW"/>
</dbReference>
<dbReference type="PANTHER" id="PTHR38445">
    <property type="entry name" value="HTH-TYPE TRANSCRIPTIONAL REPRESSOR YTRA"/>
    <property type="match status" value="1"/>
</dbReference>
<dbReference type="InterPro" id="IPR036388">
    <property type="entry name" value="WH-like_DNA-bd_sf"/>
</dbReference>
<protein>
    <submittedName>
        <fullName evidence="5">GntR family transcriptional regulator</fullName>
    </submittedName>
</protein>
<comment type="caution">
    <text evidence="5">The sequence shown here is derived from an EMBL/GenBank/DDBJ whole genome shotgun (WGS) entry which is preliminary data.</text>
</comment>
<dbReference type="Proteomes" id="UP000029052">
    <property type="component" value="Unassembled WGS sequence"/>
</dbReference>
<keyword evidence="2" id="KW-0238">DNA-binding</keyword>
<dbReference type="InterPro" id="IPR000524">
    <property type="entry name" value="Tscrpt_reg_HTH_GntR"/>
</dbReference>
<dbReference type="AlphaFoldDB" id="A0A087BE60"/>
<dbReference type="SUPFAM" id="SSF46785">
    <property type="entry name" value="Winged helix' DNA-binding domain"/>
    <property type="match status" value="1"/>
</dbReference>
<dbReference type="Gene3D" id="1.10.10.10">
    <property type="entry name" value="Winged helix-like DNA-binding domain superfamily/Winged helix DNA-binding domain"/>
    <property type="match status" value="1"/>
</dbReference>
<evidence type="ECO:0000256" key="1">
    <source>
        <dbReference type="ARBA" id="ARBA00023015"/>
    </source>
</evidence>
<gene>
    <name evidence="5" type="ORF">BMAGN_1080</name>
</gene>
<dbReference type="PANTHER" id="PTHR38445:SF7">
    <property type="entry name" value="GNTR-FAMILY TRANSCRIPTIONAL REGULATOR"/>
    <property type="match status" value="1"/>
</dbReference>
<dbReference type="CDD" id="cd07377">
    <property type="entry name" value="WHTH_GntR"/>
    <property type="match status" value="1"/>
</dbReference>
<accession>A0A087BE60</accession>
<evidence type="ECO:0000256" key="3">
    <source>
        <dbReference type="ARBA" id="ARBA00023163"/>
    </source>
</evidence>
<evidence type="ECO:0000259" key="4">
    <source>
        <dbReference type="PROSITE" id="PS50949"/>
    </source>
</evidence>
<keyword evidence="6" id="KW-1185">Reference proteome</keyword>
<dbReference type="EMBL" id="JGZB01000002">
    <property type="protein sequence ID" value="KFI69310.1"/>
    <property type="molecule type" value="Genomic_DNA"/>
</dbReference>
<dbReference type="Pfam" id="PF00392">
    <property type="entry name" value="GntR"/>
    <property type="match status" value="1"/>
</dbReference>
<evidence type="ECO:0000256" key="2">
    <source>
        <dbReference type="ARBA" id="ARBA00023125"/>
    </source>
</evidence>
<evidence type="ECO:0000313" key="6">
    <source>
        <dbReference type="Proteomes" id="UP000029052"/>
    </source>
</evidence>
<keyword evidence="3" id="KW-0804">Transcription</keyword>
<dbReference type="InterPro" id="IPR036390">
    <property type="entry name" value="WH_DNA-bd_sf"/>
</dbReference>
<keyword evidence="1" id="KW-0805">Transcription regulation</keyword>
<sequence>MLEIIVSNSSDKPIYEQISSQIRALIMSGELTEGERLPSIRQLANTLHISVITTKRAYEELERDGFIDSVQGRGSFVSGGNAEFLREERIRNVEKLLTQAVAEAREAGVRKSELHDLLDLVSDEIEHGARA</sequence>
<dbReference type="STRING" id="1692.BMAGN_1080"/>
<evidence type="ECO:0000313" key="5">
    <source>
        <dbReference type="EMBL" id="KFI69310.1"/>
    </source>
</evidence>
<organism evidence="5 6">
    <name type="scientific">Bifidobacterium magnum</name>
    <dbReference type="NCBI Taxonomy" id="1692"/>
    <lineage>
        <taxon>Bacteria</taxon>
        <taxon>Bacillati</taxon>
        <taxon>Actinomycetota</taxon>
        <taxon>Actinomycetes</taxon>
        <taxon>Bifidobacteriales</taxon>
        <taxon>Bifidobacteriaceae</taxon>
        <taxon>Bifidobacterium</taxon>
    </lineage>
</organism>
<dbReference type="eggNOG" id="COG1725">
    <property type="taxonomic scope" value="Bacteria"/>
</dbReference>
<name>A0A087BE60_9BIFI</name>
<reference evidence="5 6" key="1">
    <citation type="submission" date="2014-03" db="EMBL/GenBank/DDBJ databases">
        <title>Genomics of Bifidobacteria.</title>
        <authorList>
            <person name="Ventura M."/>
            <person name="Milani C."/>
            <person name="Lugli G.A."/>
        </authorList>
    </citation>
    <scope>NUCLEOTIDE SEQUENCE [LARGE SCALE GENOMIC DNA]</scope>
    <source>
        <strain evidence="5 6">LMG 11591</strain>
    </source>
</reference>